<evidence type="ECO:0000313" key="10">
    <source>
        <dbReference type="Proteomes" id="UP000050795"/>
    </source>
</evidence>
<evidence type="ECO:0000256" key="4">
    <source>
        <dbReference type="ARBA" id="ARBA00022989"/>
    </source>
</evidence>
<reference evidence="10" key="1">
    <citation type="submission" date="2022-06" db="EMBL/GenBank/DDBJ databases">
        <authorList>
            <person name="Berger JAMES D."/>
            <person name="Berger JAMES D."/>
        </authorList>
    </citation>
    <scope>NUCLEOTIDE SEQUENCE [LARGE SCALE GENOMIC DNA]</scope>
</reference>
<dbReference type="SUPFAM" id="SSF81321">
    <property type="entry name" value="Family A G protein-coupled receptor-like"/>
    <property type="match status" value="1"/>
</dbReference>
<dbReference type="GO" id="GO:0004930">
    <property type="term" value="F:G protein-coupled receptor activity"/>
    <property type="evidence" value="ECO:0007669"/>
    <property type="project" value="UniProtKB-KW"/>
</dbReference>
<dbReference type="PANTHER" id="PTHR24246">
    <property type="entry name" value="OLFACTORY RECEPTOR AND ADENOSINE RECEPTOR"/>
    <property type="match status" value="1"/>
</dbReference>
<evidence type="ECO:0000256" key="7">
    <source>
        <dbReference type="ARBA" id="ARBA00023170"/>
    </source>
</evidence>
<keyword evidence="5" id="KW-0297">G-protein coupled receptor</keyword>
<dbReference type="CDD" id="cd00637">
    <property type="entry name" value="7tm_classA_rhodopsin-like"/>
    <property type="match status" value="1"/>
</dbReference>
<keyword evidence="9" id="KW-0807">Transducer</keyword>
<keyword evidence="10" id="KW-1185">Reference proteome</keyword>
<keyword evidence="2" id="KW-1003">Cell membrane</keyword>
<organism evidence="10 11">
    <name type="scientific">Trichobilharzia regenti</name>
    <name type="common">Nasal bird schistosome</name>
    <dbReference type="NCBI Taxonomy" id="157069"/>
    <lineage>
        <taxon>Eukaryota</taxon>
        <taxon>Metazoa</taxon>
        <taxon>Spiralia</taxon>
        <taxon>Lophotrochozoa</taxon>
        <taxon>Platyhelminthes</taxon>
        <taxon>Trematoda</taxon>
        <taxon>Digenea</taxon>
        <taxon>Strigeidida</taxon>
        <taxon>Schistosomatoidea</taxon>
        <taxon>Schistosomatidae</taxon>
        <taxon>Trichobilharzia</taxon>
    </lineage>
</organism>
<comment type="subcellular location">
    <subcellularLocation>
        <location evidence="1">Cell membrane</location>
        <topology evidence="1">Multi-pass membrane protein</topology>
    </subcellularLocation>
</comment>
<keyword evidence="3" id="KW-0812">Transmembrane</keyword>
<evidence type="ECO:0000256" key="2">
    <source>
        <dbReference type="ARBA" id="ARBA00022475"/>
    </source>
</evidence>
<dbReference type="PROSITE" id="PS50262">
    <property type="entry name" value="G_PROTEIN_RECEP_F1_2"/>
    <property type="match status" value="1"/>
</dbReference>
<dbReference type="InterPro" id="IPR017452">
    <property type="entry name" value="GPCR_Rhodpsn_7TM"/>
</dbReference>
<keyword evidence="8" id="KW-0325">Glycoprotein</keyword>
<dbReference type="PANTHER" id="PTHR24246:SF27">
    <property type="entry name" value="ADENOSINE RECEPTOR, ISOFORM A"/>
    <property type="match status" value="1"/>
</dbReference>
<evidence type="ECO:0000256" key="5">
    <source>
        <dbReference type="ARBA" id="ARBA00023040"/>
    </source>
</evidence>
<protein>
    <submittedName>
        <fullName evidence="11">G_PROTEIN_RECEP_F1_2 domain-containing protein</fullName>
    </submittedName>
</protein>
<evidence type="ECO:0000256" key="8">
    <source>
        <dbReference type="ARBA" id="ARBA00023180"/>
    </source>
</evidence>
<dbReference type="AlphaFoldDB" id="A0A183W9G4"/>
<evidence type="ECO:0000313" key="11">
    <source>
        <dbReference type="WBParaSite" id="TREG1_93500.1"/>
    </source>
</evidence>
<keyword evidence="6" id="KW-0472">Membrane</keyword>
<name>A0A183W9G4_TRIRE</name>
<evidence type="ECO:0000256" key="1">
    <source>
        <dbReference type="ARBA" id="ARBA00004651"/>
    </source>
</evidence>
<dbReference type="Gene3D" id="1.20.1070.10">
    <property type="entry name" value="Rhodopsin 7-helix transmembrane proteins"/>
    <property type="match status" value="1"/>
</dbReference>
<accession>A0A183W9G4</accession>
<dbReference type="OrthoDB" id="6240264at2759"/>
<evidence type="ECO:0000256" key="3">
    <source>
        <dbReference type="ARBA" id="ARBA00022692"/>
    </source>
</evidence>
<dbReference type="GO" id="GO:0005886">
    <property type="term" value="C:plasma membrane"/>
    <property type="evidence" value="ECO:0007669"/>
    <property type="project" value="UniProtKB-SubCell"/>
</dbReference>
<proteinExistence type="predicted"/>
<dbReference type="Proteomes" id="UP000050795">
    <property type="component" value="Unassembled WGS sequence"/>
</dbReference>
<sequence>MPFNISTYPFFDNPWDFFIICENVKRGSPKSSQVLCMLATLEGILCAYFLIPIVLFNVVCNVINAVIFLHGYQQKTRQVVYLGVLALIDPCACLVEATLRLIPARGFPYASNGAIFFSINNTSRIGCKLYRSISSFIIILKGNILVITMLDKLLAIQFPLKFGKLTRRHAWYFVIINFGAAILMTIPIVILSDWTVFHKRIVCYERPSNLFLSLYYCLFSKACVIQTAINGILNGALLVKIYVWLRHRRKIAILSTPITKLSELSACIVLLIISGTTFLLTIPEVLVNIFAVSVPFASDQNGVYIKLRVVLHLRDVFSIFIYMQSIFNTMIFIWRMKHFRQLFLCIFQCNPFQ</sequence>
<dbReference type="WBParaSite" id="TREG1_93500.1">
    <property type="protein sequence ID" value="TREG1_93500.1"/>
    <property type="gene ID" value="TREG1_93500"/>
</dbReference>
<evidence type="ECO:0000256" key="9">
    <source>
        <dbReference type="ARBA" id="ARBA00023224"/>
    </source>
</evidence>
<evidence type="ECO:0000256" key="6">
    <source>
        <dbReference type="ARBA" id="ARBA00023136"/>
    </source>
</evidence>
<reference evidence="11" key="2">
    <citation type="submission" date="2023-11" db="UniProtKB">
        <authorList>
            <consortium name="WormBaseParasite"/>
        </authorList>
    </citation>
    <scope>IDENTIFICATION</scope>
</reference>
<keyword evidence="4" id="KW-1133">Transmembrane helix</keyword>
<keyword evidence="7" id="KW-0675">Receptor</keyword>